<dbReference type="AlphaFoldDB" id="A0AAU9JHD9"/>
<name>A0AAU9JHD9_9CILI</name>
<sequence>MDIIKCFISECILKPQGFCDCLGYPVLFCETHCYNHLQNIKERPHELQDLWHLPYESTRKVIIDEANQLKRSIKDSRKYLISEFNKILHLLVGYKNLSFSILNNLEKKANEFIKAASYIKEVPTYPKVKDYQLLLRLKLIEAKYRARTWRISSDWIKTKKILLSIKKSFELFRINPFKEICHLYTYSDSIFYFYGYSKELKEFNFISKQRKVYNLDLRENIWNNISVCPLPNDRIFCYGNRANNSITGLTFIIEKDKTISMLPEGKASCDSGSILYNNHIYSFGGVLGVSVKFCLNKNTWKSCCQLPKGNYK</sequence>
<accession>A0AAU9JHD9</accession>
<keyword evidence="2" id="KW-1185">Reference proteome</keyword>
<evidence type="ECO:0000313" key="1">
    <source>
        <dbReference type="EMBL" id="CAG9325068.1"/>
    </source>
</evidence>
<dbReference type="SUPFAM" id="SSF50965">
    <property type="entry name" value="Galactose oxidase, central domain"/>
    <property type="match status" value="1"/>
</dbReference>
<dbReference type="Gene3D" id="2.120.10.80">
    <property type="entry name" value="Kelch-type beta propeller"/>
    <property type="match status" value="1"/>
</dbReference>
<dbReference type="Proteomes" id="UP001162131">
    <property type="component" value="Unassembled WGS sequence"/>
</dbReference>
<dbReference type="EMBL" id="CAJZBQ010000037">
    <property type="protein sequence ID" value="CAG9325068.1"/>
    <property type="molecule type" value="Genomic_DNA"/>
</dbReference>
<reference evidence="1" key="1">
    <citation type="submission" date="2021-09" db="EMBL/GenBank/DDBJ databases">
        <authorList>
            <consortium name="AG Swart"/>
            <person name="Singh M."/>
            <person name="Singh A."/>
            <person name="Seah K."/>
            <person name="Emmerich C."/>
        </authorList>
    </citation>
    <scope>NUCLEOTIDE SEQUENCE</scope>
    <source>
        <strain evidence="1">ATCC30299</strain>
    </source>
</reference>
<proteinExistence type="predicted"/>
<protein>
    <submittedName>
        <fullName evidence="1">Uncharacterized protein</fullName>
    </submittedName>
</protein>
<organism evidence="1 2">
    <name type="scientific">Blepharisma stoltei</name>
    <dbReference type="NCBI Taxonomy" id="1481888"/>
    <lineage>
        <taxon>Eukaryota</taxon>
        <taxon>Sar</taxon>
        <taxon>Alveolata</taxon>
        <taxon>Ciliophora</taxon>
        <taxon>Postciliodesmatophora</taxon>
        <taxon>Heterotrichea</taxon>
        <taxon>Heterotrichida</taxon>
        <taxon>Blepharismidae</taxon>
        <taxon>Blepharisma</taxon>
    </lineage>
</organism>
<comment type="caution">
    <text evidence="1">The sequence shown here is derived from an EMBL/GenBank/DDBJ whole genome shotgun (WGS) entry which is preliminary data.</text>
</comment>
<dbReference type="InterPro" id="IPR011043">
    <property type="entry name" value="Gal_Oxase/kelch_b-propeller"/>
</dbReference>
<evidence type="ECO:0000313" key="2">
    <source>
        <dbReference type="Proteomes" id="UP001162131"/>
    </source>
</evidence>
<gene>
    <name evidence="1" type="ORF">BSTOLATCC_MIC37814</name>
</gene>
<dbReference type="InterPro" id="IPR015915">
    <property type="entry name" value="Kelch-typ_b-propeller"/>
</dbReference>